<keyword evidence="8" id="KW-1185">Reference proteome</keyword>
<evidence type="ECO:0000256" key="4">
    <source>
        <dbReference type="ARBA" id="ARBA00023136"/>
    </source>
</evidence>
<dbReference type="PROSITE" id="PS51775">
    <property type="entry name" value="GTD_BINDING"/>
    <property type="match status" value="1"/>
</dbReference>
<dbReference type="GO" id="GO:0016020">
    <property type="term" value="C:membrane"/>
    <property type="evidence" value="ECO:0007669"/>
    <property type="project" value="UniProtKB-SubCell"/>
</dbReference>
<evidence type="ECO:0000259" key="6">
    <source>
        <dbReference type="PROSITE" id="PS51775"/>
    </source>
</evidence>
<evidence type="ECO:0000313" key="7">
    <source>
        <dbReference type="EMBL" id="KAG6417440.1"/>
    </source>
</evidence>
<keyword evidence="5" id="KW-0175">Coiled coil</keyword>
<evidence type="ECO:0000256" key="5">
    <source>
        <dbReference type="SAM" id="Coils"/>
    </source>
</evidence>
<name>A0A8X8XSM7_SALSN</name>
<accession>A0A8X8XSM7</accession>
<organism evidence="7">
    <name type="scientific">Salvia splendens</name>
    <name type="common">Scarlet sage</name>
    <dbReference type="NCBI Taxonomy" id="180675"/>
    <lineage>
        <taxon>Eukaryota</taxon>
        <taxon>Viridiplantae</taxon>
        <taxon>Streptophyta</taxon>
        <taxon>Embryophyta</taxon>
        <taxon>Tracheophyta</taxon>
        <taxon>Spermatophyta</taxon>
        <taxon>Magnoliopsida</taxon>
        <taxon>eudicotyledons</taxon>
        <taxon>Gunneridae</taxon>
        <taxon>Pentapetalae</taxon>
        <taxon>asterids</taxon>
        <taxon>lamiids</taxon>
        <taxon>Lamiales</taxon>
        <taxon>Lamiaceae</taxon>
        <taxon>Nepetoideae</taxon>
        <taxon>Mentheae</taxon>
        <taxon>Salviinae</taxon>
        <taxon>Salvia</taxon>
        <taxon>Salvia subgen. Calosphace</taxon>
        <taxon>core Calosphace</taxon>
    </lineage>
</organism>
<proteinExistence type="predicted"/>
<keyword evidence="3" id="KW-1133">Transmembrane helix</keyword>
<sequence>MFVESKEEYLVTSFFTVQIMHVADGSAVQQQRPSAPLIQTLKMRSNCLPLHVAVHSRTILAELGEGQCGGGSWIGLVREEEDRRPFLESIPMDSVICLDHLSSVYYHFGFGFFALWNFKEISEIFALFLLISFGFKTFSSLWFPIDISSVDRSKKVIDAKLKRKSDGKHASVSERRRNCDSEVSALRKLVKMERRRADAALAEVERERAASATAAEEAMAMIQRLQREKNSIEMAANQQRRLSEAKHVHDEEVIQSLESLVWSYEAELGLLRQQLGGGVKESLFCLSP</sequence>
<evidence type="ECO:0000313" key="8">
    <source>
        <dbReference type="Proteomes" id="UP000298416"/>
    </source>
</evidence>
<comment type="caution">
    <text evidence="7">The sequence shown here is derived from an EMBL/GenBank/DDBJ whole genome shotgun (WGS) entry which is preliminary data.</text>
</comment>
<reference evidence="7" key="2">
    <citation type="submission" date="2020-08" db="EMBL/GenBank/DDBJ databases">
        <title>Plant Genome Project.</title>
        <authorList>
            <person name="Zhang R.-G."/>
        </authorList>
    </citation>
    <scope>NUCLEOTIDE SEQUENCE</scope>
    <source>
        <strain evidence="7">Huo1</strain>
        <tissue evidence="7">Leaf</tissue>
    </source>
</reference>
<gene>
    <name evidence="7" type="ORF">SASPL_119599</name>
</gene>
<dbReference type="EMBL" id="PNBA02000007">
    <property type="protein sequence ID" value="KAG6417440.1"/>
    <property type="molecule type" value="Genomic_DNA"/>
</dbReference>
<dbReference type="InterPro" id="IPR007656">
    <property type="entry name" value="GTD-bd"/>
</dbReference>
<feature type="coiled-coil region" evidence="5">
    <location>
        <begin position="187"/>
        <end position="245"/>
    </location>
</feature>
<dbReference type="GO" id="GO:0080115">
    <property type="term" value="F:myosin XI tail binding"/>
    <property type="evidence" value="ECO:0007669"/>
    <property type="project" value="UniProtKB-ARBA"/>
</dbReference>
<keyword evidence="4" id="KW-0472">Membrane</keyword>
<feature type="domain" description="GTD-binding" evidence="6">
    <location>
        <begin position="181"/>
        <end position="279"/>
    </location>
</feature>
<dbReference type="Pfam" id="PF04576">
    <property type="entry name" value="Zein-binding"/>
    <property type="match status" value="1"/>
</dbReference>
<keyword evidence="2" id="KW-0812">Transmembrane</keyword>
<reference evidence="7" key="1">
    <citation type="submission" date="2018-01" db="EMBL/GenBank/DDBJ databases">
        <authorList>
            <person name="Mao J.F."/>
        </authorList>
    </citation>
    <scope>NUCLEOTIDE SEQUENCE</scope>
    <source>
        <strain evidence="7">Huo1</strain>
        <tissue evidence="7">Leaf</tissue>
    </source>
</reference>
<evidence type="ECO:0000256" key="2">
    <source>
        <dbReference type="ARBA" id="ARBA00022692"/>
    </source>
</evidence>
<dbReference type="PANTHER" id="PTHR31422">
    <property type="entry name" value="BNAANNG28530D PROTEIN"/>
    <property type="match status" value="1"/>
</dbReference>
<dbReference type="PANTHER" id="PTHR31422:SF2">
    <property type="entry name" value="PROTEIN FLOURY 1-LIKE"/>
    <property type="match status" value="1"/>
</dbReference>
<dbReference type="AlphaFoldDB" id="A0A8X8XSM7"/>
<evidence type="ECO:0000256" key="1">
    <source>
        <dbReference type="ARBA" id="ARBA00004370"/>
    </source>
</evidence>
<comment type="subcellular location">
    <subcellularLocation>
        <location evidence="1">Membrane</location>
    </subcellularLocation>
</comment>
<protein>
    <recommendedName>
        <fullName evidence="6">GTD-binding domain-containing protein</fullName>
    </recommendedName>
</protein>
<evidence type="ECO:0000256" key="3">
    <source>
        <dbReference type="ARBA" id="ARBA00022989"/>
    </source>
</evidence>
<dbReference type="Proteomes" id="UP000298416">
    <property type="component" value="Unassembled WGS sequence"/>
</dbReference>